<name>A0A3P8VA86_CYNSE</name>
<feature type="region of interest" description="Disordered" evidence="1">
    <location>
        <begin position="479"/>
        <end position="556"/>
    </location>
</feature>
<keyword evidence="4" id="KW-1185">Reference proteome</keyword>
<dbReference type="InterPro" id="IPR036866">
    <property type="entry name" value="RibonucZ/Hydroxyglut_hydro"/>
</dbReference>
<evidence type="ECO:0000313" key="3">
    <source>
        <dbReference type="Ensembl" id="ENSCSEP00000011069.1"/>
    </source>
</evidence>
<dbReference type="GO" id="GO:0035312">
    <property type="term" value="F:5'-3' DNA exonuclease activity"/>
    <property type="evidence" value="ECO:0007669"/>
    <property type="project" value="TreeGrafter"/>
</dbReference>
<protein>
    <submittedName>
        <fullName evidence="3">DNA cross-link repair 1A (PSO2 homolog, S. cerevisiae)</fullName>
    </submittedName>
</protein>
<dbReference type="SUPFAM" id="SSF56281">
    <property type="entry name" value="Metallo-hydrolase/oxidoreductase"/>
    <property type="match status" value="1"/>
</dbReference>
<dbReference type="Ensembl" id="ENSCSET00000011202.1">
    <property type="protein sequence ID" value="ENSCSEP00000011069.1"/>
    <property type="gene ID" value="ENSCSEG00000007105.1"/>
</dbReference>
<dbReference type="PANTHER" id="PTHR23240:SF6">
    <property type="entry name" value="DNA CROSS-LINK REPAIR 1A PROTEIN"/>
    <property type="match status" value="1"/>
</dbReference>
<feature type="region of interest" description="Disordered" evidence="1">
    <location>
        <begin position="428"/>
        <end position="467"/>
    </location>
</feature>
<dbReference type="PANTHER" id="PTHR23240">
    <property type="entry name" value="DNA CROSS-LINK REPAIR PROTEIN PSO2/SNM1-RELATED"/>
    <property type="match status" value="1"/>
</dbReference>
<organism evidence="3 4">
    <name type="scientific">Cynoglossus semilaevis</name>
    <name type="common">Tongue sole</name>
    <dbReference type="NCBI Taxonomy" id="244447"/>
    <lineage>
        <taxon>Eukaryota</taxon>
        <taxon>Metazoa</taxon>
        <taxon>Chordata</taxon>
        <taxon>Craniata</taxon>
        <taxon>Vertebrata</taxon>
        <taxon>Euteleostomi</taxon>
        <taxon>Actinopterygii</taxon>
        <taxon>Neopterygii</taxon>
        <taxon>Teleostei</taxon>
        <taxon>Neoteleostei</taxon>
        <taxon>Acanthomorphata</taxon>
        <taxon>Carangaria</taxon>
        <taxon>Pleuronectiformes</taxon>
        <taxon>Pleuronectoidei</taxon>
        <taxon>Cynoglossidae</taxon>
        <taxon>Cynoglossinae</taxon>
        <taxon>Cynoglossus</taxon>
    </lineage>
</organism>
<dbReference type="STRING" id="244447.ENSCSEP00000011069"/>
<dbReference type="PROSITE" id="PS00028">
    <property type="entry name" value="ZINC_FINGER_C2H2_1"/>
    <property type="match status" value="1"/>
</dbReference>
<reference evidence="3 4" key="1">
    <citation type="journal article" date="2014" name="Nat. Genet.">
        <title>Whole-genome sequence of a flatfish provides insights into ZW sex chromosome evolution and adaptation to a benthic lifestyle.</title>
        <authorList>
            <person name="Chen S."/>
            <person name="Zhang G."/>
            <person name="Shao C."/>
            <person name="Huang Q."/>
            <person name="Liu G."/>
            <person name="Zhang P."/>
            <person name="Song W."/>
            <person name="An N."/>
            <person name="Chalopin D."/>
            <person name="Volff J.N."/>
            <person name="Hong Y."/>
            <person name="Li Q."/>
            <person name="Sha Z."/>
            <person name="Zhou H."/>
            <person name="Xie M."/>
            <person name="Yu Q."/>
            <person name="Liu Y."/>
            <person name="Xiang H."/>
            <person name="Wang N."/>
            <person name="Wu K."/>
            <person name="Yang C."/>
            <person name="Zhou Q."/>
            <person name="Liao X."/>
            <person name="Yang L."/>
            <person name="Hu Q."/>
            <person name="Zhang J."/>
            <person name="Meng L."/>
            <person name="Jin L."/>
            <person name="Tian Y."/>
            <person name="Lian J."/>
            <person name="Yang J."/>
            <person name="Miao G."/>
            <person name="Liu S."/>
            <person name="Liang Z."/>
            <person name="Yan F."/>
            <person name="Li Y."/>
            <person name="Sun B."/>
            <person name="Zhang H."/>
            <person name="Zhang J."/>
            <person name="Zhu Y."/>
            <person name="Du M."/>
            <person name="Zhao Y."/>
            <person name="Schartl M."/>
            <person name="Tang Q."/>
            <person name="Wang J."/>
        </authorList>
    </citation>
    <scope>NUCLEOTIDE SEQUENCE</scope>
</reference>
<dbReference type="InParanoid" id="A0A3P8VA86"/>
<dbReference type="AlphaFoldDB" id="A0A3P8VA86"/>
<dbReference type="OMA" id="FRFPIYC"/>
<sequence length="680" mass="74958">MSQKDDPEDGIWQYKSVVKRKKTQTQSSAVGTVTKRRCNSQKPSRRDSAASTKTKTDKTKGTNVTNAERNGEPKVNGRSKSMANGLPYSESPSSSQETNNNSDAAEGPCCGDFCPMCQMPFSALMVQSQRWHVAECLDIPRDKCTECPDGLRCSSAIPNHYRNYNHTFLAKSRAIGDTALLSLYQQAETTGESSSSCLPGLNNKNNNNKASDSQTSQDSTVSSEVISPCSDITETPPSKHKNGLLFLRSPGPEDLRKKKGWSSTPKGRKSLGSSQESNNEQSSAAVKDNKVEQTAESGSKPLSENDDFISYSPLSDLPAQTEVRSSECKKKLFKDCVLDVEDECSMSQVNYSFSSEDELLNEFMDSMDASNVSTEILSSNLQLDSLTSSAPTDQLAATQLQPDLAVAEACTTSSQSPRSLVLEHLRERPQTHTNSQVPPSQNQTTPRSSIMTPQKGKSRGVQASSLKQTDIGVFFGLKPLNKKQENRPQEPGTSSPAVLGKNKEPRRPRRGETESQRKNRKDTSADTSEGTAAAEKTDSVNAERGAKSGWRQKWGRRNRVNADGEVQLPRCPFYKKIPGTKFVIDAFQYGKIEGITAYFLTHFHSDHYGGLMKNSTFPIYCNKVSHSFSAVTLLRFFYFKDYFKGDVLQINIFLADVFCSVCLMQSPFSDSLLKSVNNVQ</sequence>
<evidence type="ECO:0000259" key="2">
    <source>
        <dbReference type="PROSITE" id="PS00028"/>
    </source>
</evidence>
<dbReference type="GO" id="GO:0003684">
    <property type="term" value="F:damaged DNA binding"/>
    <property type="evidence" value="ECO:0007669"/>
    <property type="project" value="TreeGrafter"/>
</dbReference>
<feature type="compositionally biased region" description="Low complexity" evidence="1">
    <location>
        <begin position="202"/>
        <end position="225"/>
    </location>
</feature>
<feature type="domain" description="C2H2-type" evidence="2">
    <location>
        <begin position="144"/>
        <end position="166"/>
    </location>
</feature>
<feature type="compositionally biased region" description="Low complexity" evidence="1">
    <location>
        <begin position="273"/>
        <end position="285"/>
    </location>
</feature>
<dbReference type="FunCoup" id="A0A3P8VA86">
    <property type="interactions" value="559"/>
</dbReference>
<accession>A0A3P8VA86</accession>
<dbReference type="Gene3D" id="3.60.15.10">
    <property type="entry name" value="Ribonuclease Z/Hydroxyacylglutathione hydrolase-like"/>
    <property type="match status" value="1"/>
</dbReference>
<feature type="compositionally biased region" description="Basic and acidic residues" evidence="1">
    <location>
        <begin position="44"/>
        <end position="60"/>
    </location>
</feature>
<evidence type="ECO:0000313" key="4">
    <source>
        <dbReference type="Proteomes" id="UP000265120"/>
    </source>
</evidence>
<reference evidence="3" key="2">
    <citation type="submission" date="2025-08" db="UniProtKB">
        <authorList>
            <consortium name="Ensembl"/>
        </authorList>
    </citation>
    <scope>IDENTIFICATION</scope>
</reference>
<feature type="region of interest" description="Disordered" evidence="1">
    <location>
        <begin position="191"/>
        <end position="313"/>
    </location>
</feature>
<feature type="region of interest" description="Disordered" evidence="1">
    <location>
        <begin position="1"/>
        <end position="103"/>
    </location>
</feature>
<dbReference type="GO" id="GO:0006303">
    <property type="term" value="P:double-strand break repair via nonhomologous end joining"/>
    <property type="evidence" value="ECO:0007669"/>
    <property type="project" value="TreeGrafter"/>
</dbReference>
<reference evidence="3" key="3">
    <citation type="submission" date="2025-09" db="UniProtKB">
        <authorList>
            <consortium name="Ensembl"/>
        </authorList>
    </citation>
    <scope>IDENTIFICATION</scope>
</reference>
<evidence type="ECO:0000256" key="1">
    <source>
        <dbReference type="SAM" id="MobiDB-lite"/>
    </source>
</evidence>
<dbReference type="InterPro" id="IPR013087">
    <property type="entry name" value="Znf_C2H2_type"/>
</dbReference>
<feature type="compositionally biased region" description="Basic and acidic residues" evidence="1">
    <location>
        <begin position="501"/>
        <end position="524"/>
    </location>
</feature>
<dbReference type="GO" id="GO:0036297">
    <property type="term" value="P:interstrand cross-link repair"/>
    <property type="evidence" value="ECO:0007669"/>
    <property type="project" value="TreeGrafter"/>
</dbReference>
<proteinExistence type="predicted"/>
<feature type="compositionally biased region" description="Polar residues" evidence="1">
    <location>
        <begin position="90"/>
        <end position="103"/>
    </location>
</feature>
<feature type="compositionally biased region" description="Polar residues" evidence="1">
    <location>
        <begin position="431"/>
        <end position="452"/>
    </location>
</feature>
<dbReference type="Proteomes" id="UP000265120">
    <property type="component" value="Chromosome 8"/>
</dbReference>
<dbReference type="GeneTree" id="ENSGT00940000158766"/>